<feature type="region of interest" description="Disordered" evidence="2">
    <location>
        <begin position="1"/>
        <end position="40"/>
    </location>
</feature>
<feature type="DNA-binding region" description="HMG box" evidence="1">
    <location>
        <begin position="40"/>
        <end position="117"/>
    </location>
</feature>
<dbReference type="GO" id="GO:0005634">
    <property type="term" value="C:nucleus"/>
    <property type="evidence" value="ECO:0007669"/>
    <property type="project" value="UniProtKB-UniRule"/>
</dbReference>
<dbReference type="Proteomes" id="UP000054279">
    <property type="component" value="Unassembled WGS sequence"/>
</dbReference>
<keyword evidence="5" id="KW-1185">Reference proteome</keyword>
<protein>
    <recommendedName>
        <fullName evidence="3">HMG box domain-containing protein</fullName>
    </recommendedName>
</protein>
<gene>
    <name evidence="4" type="ORF">M422DRAFT_52672</name>
</gene>
<evidence type="ECO:0000313" key="4">
    <source>
        <dbReference type="EMBL" id="KIJ32801.1"/>
    </source>
</evidence>
<dbReference type="InterPro" id="IPR036910">
    <property type="entry name" value="HMG_box_dom_sf"/>
</dbReference>
<name>A0A0C9V5Y1_SPHS4</name>
<dbReference type="AlphaFoldDB" id="A0A0C9V5Y1"/>
<dbReference type="Pfam" id="PF00505">
    <property type="entry name" value="HMG_box"/>
    <property type="match status" value="1"/>
</dbReference>
<organism evidence="4 5">
    <name type="scientific">Sphaerobolus stellatus (strain SS14)</name>
    <dbReference type="NCBI Taxonomy" id="990650"/>
    <lineage>
        <taxon>Eukaryota</taxon>
        <taxon>Fungi</taxon>
        <taxon>Dikarya</taxon>
        <taxon>Basidiomycota</taxon>
        <taxon>Agaricomycotina</taxon>
        <taxon>Agaricomycetes</taxon>
        <taxon>Phallomycetidae</taxon>
        <taxon>Geastrales</taxon>
        <taxon>Sphaerobolaceae</taxon>
        <taxon>Sphaerobolus</taxon>
    </lineage>
</organism>
<evidence type="ECO:0000256" key="2">
    <source>
        <dbReference type="SAM" id="MobiDB-lite"/>
    </source>
</evidence>
<sequence>MPPVRTYEDAHYDARYQHYPPAPISPQTPRRTRYGNPVQVARPPSAFHLYREDLVDSYKNDPEKYKLNLEDPDNLTRIAAELFKELPTTDRKNYDAMAKAELIMHRAQYPETYDPYERSSVPNSAHTLPARGKKPLYGEPPAEEEGRSEKETVRLMAKATRQGLPPDFYLGASTPRKACLF</sequence>
<dbReference type="GO" id="GO:0003677">
    <property type="term" value="F:DNA binding"/>
    <property type="evidence" value="ECO:0007669"/>
    <property type="project" value="UniProtKB-UniRule"/>
</dbReference>
<feature type="compositionally biased region" description="Basic and acidic residues" evidence="2">
    <location>
        <begin position="1"/>
        <end position="16"/>
    </location>
</feature>
<keyword evidence="1" id="KW-0238">DNA-binding</keyword>
<feature type="domain" description="HMG box" evidence="3">
    <location>
        <begin position="40"/>
        <end position="117"/>
    </location>
</feature>
<dbReference type="SUPFAM" id="SSF47095">
    <property type="entry name" value="HMG-box"/>
    <property type="match status" value="1"/>
</dbReference>
<dbReference type="InterPro" id="IPR009071">
    <property type="entry name" value="HMG_box_dom"/>
</dbReference>
<proteinExistence type="predicted"/>
<dbReference type="PROSITE" id="PS50118">
    <property type="entry name" value="HMG_BOX_2"/>
    <property type="match status" value="1"/>
</dbReference>
<dbReference type="EMBL" id="KN837221">
    <property type="protein sequence ID" value="KIJ32801.1"/>
    <property type="molecule type" value="Genomic_DNA"/>
</dbReference>
<dbReference type="Gene3D" id="1.10.30.10">
    <property type="entry name" value="High mobility group box domain"/>
    <property type="match status" value="1"/>
</dbReference>
<reference evidence="4 5" key="1">
    <citation type="submission" date="2014-06" db="EMBL/GenBank/DDBJ databases">
        <title>Evolutionary Origins and Diversification of the Mycorrhizal Mutualists.</title>
        <authorList>
            <consortium name="DOE Joint Genome Institute"/>
            <consortium name="Mycorrhizal Genomics Consortium"/>
            <person name="Kohler A."/>
            <person name="Kuo A."/>
            <person name="Nagy L.G."/>
            <person name="Floudas D."/>
            <person name="Copeland A."/>
            <person name="Barry K.W."/>
            <person name="Cichocki N."/>
            <person name="Veneault-Fourrey C."/>
            <person name="LaButti K."/>
            <person name="Lindquist E.A."/>
            <person name="Lipzen A."/>
            <person name="Lundell T."/>
            <person name="Morin E."/>
            <person name="Murat C."/>
            <person name="Riley R."/>
            <person name="Ohm R."/>
            <person name="Sun H."/>
            <person name="Tunlid A."/>
            <person name="Henrissat B."/>
            <person name="Grigoriev I.V."/>
            <person name="Hibbett D.S."/>
            <person name="Martin F."/>
        </authorList>
    </citation>
    <scope>NUCLEOTIDE SEQUENCE [LARGE SCALE GENOMIC DNA]</scope>
    <source>
        <strain evidence="4 5">SS14</strain>
    </source>
</reference>
<feature type="region of interest" description="Disordered" evidence="2">
    <location>
        <begin position="115"/>
        <end position="150"/>
    </location>
</feature>
<evidence type="ECO:0000256" key="1">
    <source>
        <dbReference type="PROSITE-ProRule" id="PRU00267"/>
    </source>
</evidence>
<keyword evidence="1" id="KW-0539">Nucleus</keyword>
<evidence type="ECO:0000259" key="3">
    <source>
        <dbReference type="PROSITE" id="PS50118"/>
    </source>
</evidence>
<evidence type="ECO:0000313" key="5">
    <source>
        <dbReference type="Proteomes" id="UP000054279"/>
    </source>
</evidence>
<dbReference type="HOGENOM" id="CLU_1587525_0_0_1"/>
<accession>A0A0C9V5Y1</accession>